<dbReference type="PANTHER" id="PTHR43520:SF8">
    <property type="entry name" value="P-TYPE CU(+) TRANSPORTER"/>
    <property type="match status" value="1"/>
</dbReference>
<dbReference type="SFLD" id="SFLDF00027">
    <property type="entry name" value="p-type_atpase"/>
    <property type="match status" value="1"/>
</dbReference>
<dbReference type="PANTHER" id="PTHR43520">
    <property type="entry name" value="ATP7, ISOFORM B"/>
    <property type="match status" value="1"/>
</dbReference>
<dbReference type="SFLD" id="SFLDG00002">
    <property type="entry name" value="C1.7:_P-type_atpase_like"/>
    <property type="match status" value="1"/>
</dbReference>
<dbReference type="SFLD" id="SFLDS00003">
    <property type="entry name" value="Haloacid_Dehalogenase"/>
    <property type="match status" value="1"/>
</dbReference>
<dbReference type="Pfam" id="PF19335">
    <property type="entry name" value="HMBD"/>
    <property type="match status" value="1"/>
</dbReference>
<dbReference type="Pfam" id="PF00122">
    <property type="entry name" value="E1-E2_ATPase"/>
    <property type="match status" value="1"/>
</dbReference>
<dbReference type="GO" id="GO:0055070">
    <property type="term" value="P:copper ion homeostasis"/>
    <property type="evidence" value="ECO:0007669"/>
    <property type="project" value="TreeGrafter"/>
</dbReference>
<dbReference type="InterPro" id="IPR008250">
    <property type="entry name" value="ATPase_P-typ_transduc_dom_A_sf"/>
</dbReference>
<feature type="transmembrane region" description="Helical" evidence="11">
    <location>
        <begin position="207"/>
        <end position="229"/>
    </location>
</feature>
<dbReference type="Gene3D" id="3.40.1110.10">
    <property type="entry name" value="Calcium-transporting ATPase, cytoplasmic domain N"/>
    <property type="match status" value="1"/>
</dbReference>
<dbReference type="AlphaFoldDB" id="T1D400"/>
<comment type="caution">
    <text evidence="13">The sequence shown here is derived from an EMBL/GenBank/DDBJ whole genome shotgun (WGS) entry which is preliminary data.</text>
</comment>
<dbReference type="SUPFAM" id="SSF81653">
    <property type="entry name" value="Calcium ATPase, transduction domain A"/>
    <property type="match status" value="1"/>
</dbReference>
<evidence type="ECO:0000256" key="3">
    <source>
        <dbReference type="ARBA" id="ARBA00022475"/>
    </source>
</evidence>
<feature type="transmembrane region" description="Helical" evidence="11">
    <location>
        <begin position="461"/>
        <end position="484"/>
    </location>
</feature>
<dbReference type="EMBL" id="AUZY01000894">
    <property type="protein sequence ID" value="EQD77050.1"/>
    <property type="molecule type" value="Genomic_DNA"/>
</dbReference>
<reference evidence="13" key="2">
    <citation type="journal article" date="2014" name="ISME J.">
        <title>Microbial stratification in low pH oxic and suboxic macroscopic growths along an acid mine drainage.</title>
        <authorList>
            <person name="Mendez-Garcia C."/>
            <person name="Mesa V."/>
            <person name="Sprenger R.R."/>
            <person name="Richter M."/>
            <person name="Diez M.S."/>
            <person name="Solano J."/>
            <person name="Bargiela R."/>
            <person name="Golyshina O.V."/>
            <person name="Manteca A."/>
            <person name="Ramos J.L."/>
            <person name="Gallego J.R."/>
            <person name="Llorente I."/>
            <person name="Martins Dos Santos V.A."/>
            <person name="Jensen O.N."/>
            <person name="Pelaez A.I."/>
            <person name="Sanchez J."/>
            <person name="Ferrer M."/>
        </authorList>
    </citation>
    <scope>NUCLEOTIDE SEQUENCE</scope>
</reference>
<gene>
    <name evidence="13" type="ORF">B1B_01283</name>
</gene>
<dbReference type="GO" id="GO:0005524">
    <property type="term" value="F:ATP binding"/>
    <property type="evidence" value="ECO:0007669"/>
    <property type="project" value="UniProtKB-KW"/>
</dbReference>
<accession>T1D400</accession>
<dbReference type="InterPro" id="IPR044492">
    <property type="entry name" value="P_typ_ATPase_HD_dom"/>
</dbReference>
<keyword evidence="8" id="KW-1278">Translocase</keyword>
<dbReference type="Gene3D" id="1.10.620.20">
    <property type="entry name" value="Ribonucleotide Reductase, subunit A"/>
    <property type="match status" value="2"/>
</dbReference>
<dbReference type="InterPro" id="IPR023299">
    <property type="entry name" value="ATPase_P-typ_cyto_dom_N"/>
</dbReference>
<dbReference type="NCBIfam" id="TIGR01525">
    <property type="entry name" value="ATPase-IB_hvy"/>
    <property type="match status" value="1"/>
</dbReference>
<dbReference type="PRINTS" id="PR00943">
    <property type="entry name" value="CUATPASE"/>
</dbReference>
<feature type="transmembrane region" description="Helical" evidence="11">
    <location>
        <begin position="178"/>
        <end position="195"/>
    </location>
</feature>
<dbReference type="InterPro" id="IPR027256">
    <property type="entry name" value="P-typ_ATPase_IB"/>
</dbReference>
<keyword evidence="10 11" id="KW-0472">Membrane</keyword>
<dbReference type="InterPro" id="IPR023298">
    <property type="entry name" value="ATPase_P-typ_TM_dom_sf"/>
</dbReference>
<dbReference type="InterPro" id="IPR009078">
    <property type="entry name" value="Ferritin-like_SF"/>
</dbReference>
<evidence type="ECO:0000256" key="8">
    <source>
        <dbReference type="ARBA" id="ARBA00022967"/>
    </source>
</evidence>
<evidence type="ECO:0000256" key="2">
    <source>
        <dbReference type="ARBA" id="ARBA00006024"/>
    </source>
</evidence>
<protein>
    <submittedName>
        <fullName evidence="13">Heavy metal translocating P-type ATPase</fullName>
    </submittedName>
</protein>
<sequence length="830" mass="88877">MNTHPQTQDLAEAIDPVCGMSVDPNSNPPTWTHAGQRFFFCSDGCFRKFETDPKSFLARIRRKECEKRRMDPVCGMVTDSENPEHEAIFGGHAYHFCSRGCRERFVTDPAQYLDSPIPAARDTTGTTCTTSTYTCPMHPEIHEPEPGTCPICGMALEPVMPVTSIADNPEVRRLSRHFWICVALTLPVLAIAMAREMGVHWPAALNFPIGAFEALLASAVVLWGGASFFRRGWKGLVCRSPNMYTLISIGAGLAWAYSLVAFVAPGIFPADFRDPNGSVAVYFESAAVIITLVMMGDLLELRARGRTGHAIRALLALAPQTARRLRDGREEEVPLEALRTGDTLRIRPGERIPADGRILQGVSHVDESMITGEPTPVRKGKQDSVIAGTVNQEDTLLIRAEKVGSETTLSRIIRRVGEAQRSRAPIQRLADRVAIVFVPAVVATALVTFAAWTLWGPPPAAVHGLIAAVSVLIIACPCALGLATPISIMVASGRGAQSGVLFREAAAIETLCRIDTIVVDKTGTLTEGRPRLTHVETAPGFEKRTVLELAAGLEAGSEHPLARAVRAHLQPDTQLSALEDFHAVTGQGVTGTVAGRRLALGNETLLKTQGVDIRDFESAAHRLRSEGATVMFFAIDDRPAALLAVRDPIKPDAAATITALHRAGLRLVMATGDAPATAHAVSRALGIDDVLAQATPEDKADLVVRLKAQGRRVAMAGDGINDAPALAAADVGIAMGTGTDIAMESAPVTLMRGDLGAILRAIRLSRATLRNIRGNLLFAFLYNGIGVPLAAGVLYPFWGILLSPMIAALTMSLSSVSVVMHALHLRKAPI</sequence>
<evidence type="ECO:0000256" key="10">
    <source>
        <dbReference type="ARBA" id="ARBA00023136"/>
    </source>
</evidence>
<dbReference type="InterPro" id="IPR059000">
    <property type="entry name" value="ATPase_P-type_domA"/>
</dbReference>
<dbReference type="SMART" id="SM00746">
    <property type="entry name" value="TRASH"/>
    <property type="match status" value="2"/>
</dbReference>
<dbReference type="Gene3D" id="3.40.50.1000">
    <property type="entry name" value="HAD superfamily/HAD-like"/>
    <property type="match status" value="1"/>
</dbReference>
<dbReference type="GO" id="GO:0005886">
    <property type="term" value="C:plasma membrane"/>
    <property type="evidence" value="ECO:0007669"/>
    <property type="project" value="UniProtKB-SubCell"/>
</dbReference>
<feature type="transmembrane region" description="Helical" evidence="11">
    <location>
        <begin position="280"/>
        <end position="299"/>
    </location>
</feature>
<keyword evidence="5" id="KW-0479">Metal-binding</keyword>
<keyword evidence="9 11" id="KW-1133">Transmembrane helix</keyword>
<dbReference type="NCBIfam" id="TIGR01511">
    <property type="entry name" value="ATPase-IB1_Cu"/>
    <property type="match status" value="1"/>
</dbReference>
<organism evidence="13">
    <name type="scientific">mine drainage metagenome</name>
    <dbReference type="NCBI Taxonomy" id="410659"/>
    <lineage>
        <taxon>unclassified sequences</taxon>
        <taxon>metagenomes</taxon>
        <taxon>ecological metagenomes</taxon>
    </lineage>
</organism>
<dbReference type="InterPro" id="IPR011017">
    <property type="entry name" value="TRASH_dom"/>
</dbReference>
<dbReference type="CDD" id="cd02094">
    <property type="entry name" value="P-type_ATPase_Cu-like"/>
    <property type="match status" value="1"/>
</dbReference>
<feature type="transmembrane region" description="Helical" evidence="11">
    <location>
        <begin position="433"/>
        <end position="455"/>
    </location>
</feature>
<evidence type="ECO:0000256" key="11">
    <source>
        <dbReference type="SAM" id="Phobius"/>
    </source>
</evidence>
<dbReference type="SUPFAM" id="SSF81665">
    <property type="entry name" value="Calcium ATPase, transmembrane domain M"/>
    <property type="match status" value="1"/>
</dbReference>
<dbReference type="SUPFAM" id="SSF47240">
    <property type="entry name" value="Ferritin-like"/>
    <property type="match status" value="2"/>
</dbReference>
<keyword evidence="3" id="KW-1003">Cell membrane</keyword>
<dbReference type="PROSITE" id="PS00154">
    <property type="entry name" value="ATPASE_E1_E2"/>
    <property type="match status" value="1"/>
</dbReference>
<dbReference type="GO" id="GO:0016491">
    <property type="term" value="F:oxidoreductase activity"/>
    <property type="evidence" value="ECO:0007669"/>
    <property type="project" value="InterPro"/>
</dbReference>
<keyword evidence="7" id="KW-0067">ATP-binding</keyword>
<evidence type="ECO:0000256" key="6">
    <source>
        <dbReference type="ARBA" id="ARBA00022741"/>
    </source>
</evidence>
<comment type="similarity">
    <text evidence="2">Belongs to the cation transport ATPase (P-type) (TC 3.A.3) family. Type IB subfamily.</text>
</comment>
<comment type="subcellular location">
    <subcellularLocation>
        <location evidence="1">Cell membrane</location>
        <topology evidence="1">Multi-pass membrane protein</topology>
    </subcellularLocation>
</comment>
<dbReference type="InterPro" id="IPR007029">
    <property type="entry name" value="YHS_dom"/>
</dbReference>
<evidence type="ECO:0000256" key="5">
    <source>
        <dbReference type="ARBA" id="ARBA00022723"/>
    </source>
</evidence>
<dbReference type="Pfam" id="PF04945">
    <property type="entry name" value="YHS"/>
    <property type="match status" value="2"/>
</dbReference>
<evidence type="ECO:0000256" key="7">
    <source>
        <dbReference type="ARBA" id="ARBA00022840"/>
    </source>
</evidence>
<dbReference type="InterPro" id="IPR023214">
    <property type="entry name" value="HAD_sf"/>
</dbReference>
<feature type="domain" description="TRASH" evidence="12">
    <location>
        <begin position="71"/>
        <end position="109"/>
    </location>
</feature>
<dbReference type="PRINTS" id="PR00119">
    <property type="entry name" value="CATATPASE"/>
</dbReference>
<dbReference type="Gene3D" id="2.70.150.10">
    <property type="entry name" value="Calcium-transporting ATPase, cytoplasmic transduction domain A"/>
    <property type="match status" value="1"/>
</dbReference>
<feature type="transmembrane region" description="Helical" evidence="11">
    <location>
        <begin position="776"/>
        <end position="798"/>
    </location>
</feature>
<name>T1D400_9ZZZZ</name>
<feature type="transmembrane region" description="Helical" evidence="11">
    <location>
        <begin position="241"/>
        <end position="268"/>
    </location>
</feature>
<dbReference type="GO" id="GO:0043682">
    <property type="term" value="F:P-type divalent copper transporter activity"/>
    <property type="evidence" value="ECO:0007669"/>
    <property type="project" value="TreeGrafter"/>
</dbReference>
<keyword evidence="6" id="KW-0547">Nucleotide-binding</keyword>
<dbReference type="InterPro" id="IPR045800">
    <property type="entry name" value="HMBD"/>
</dbReference>
<evidence type="ECO:0000256" key="1">
    <source>
        <dbReference type="ARBA" id="ARBA00004651"/>
    </source>
</evidence>
<dbReference type="SUPFAM" id="SSF56784">
    <property type="entry name" value="HAD-like"/>
    <property type="match status" value="1"/>
</dbReference>
<evidence type="ECO:0000313" key="13">
    <source>
        <dbReference type="EMBL" id="EQD77050.1"/>
    </source>
</evidence>
<feature type="transmembrane region" description="Helical" evidence="11">
    <location>
        <begin position="804"/>
        <end position="823"/>
    </location>
</feature>
<evidence type="ECO:0000259" key="12">
    <source>
        <dbReference type="SMART" id="SM00746"/>
    </source>
</evidence>
<dbReference type="InterPro" id="IPR018303">
    <property type="entry name" value="ATPase_P-typ_P_site"/>
</dbReference>
<keyword evidence="4 11" id="KW-0812">Transmembrane</keyword>
<dbReference type="Pfam" id="PF00702">
    <property type="entry name" value="Hydrolase"/>
    <property type="match status" value="1"/>
</dbReference>
<dbReference type="InterPro" id="IPR012348">
    <property type="entry name" value="RNR-like"/>
</dbReference>
<proteinExistence type="inferred from homology"/>
<evidence type="ECO:0000256" key="9">
    <source>
        <dbReference type="ARBA" id="ARBA00022989"/>
    </source>
</evidence>
<dbReference type="GO" id="GO:0016887">
    <property type="term" value="F:ATP hydrolysis activity"/>
    <property type="evidence" value="ECO:0007669"/>
    <property type="project" value="InterPro"/>
</dbReference>
<dbReference type="InterPro" id="IPR036412">
    <property type="entry name" value="HAD-like_sf"/>
</dbReference>
<feature type="domain" description="TRASH" evidence="12">
    <location>
        <begin position="15"/>
        <end position="53"/>
    </location>
</feature>
<dbReference type="InterPro" id="IPR001757">
    <property type="entry name" value="P_typ_ATPase"/>
</dbReference>
<dbReference type="GO" id="GO:0005507">
    <property type="term" value="F:copper ion binding"/>
    <property type="evidence" value="ECO:0007669"/>
    <property type="project" value="TreeGrafter"/>
</dbReference>
<reference evidence="13" key="1">
    <citation type="submission" date="2013-08" db="EMBL/GenBank/DDBJ databases">
        <authorList>
            <person name="Mendez C."/>
            <person name="Richter M."/>
            <person name="Ferrer M."/>
            <person name="Sanchez J."/>
        </authorList>
    </citation>
    <scope>NUCLEOTIDE SEQUENCE</scope>
</reference>
<evidence type="ECO:0000256" key="4">
    <source>
        <dbReference type="ARBA" id="ARBA00022692"/>
    </source>
</evidence>
<dbReference type="NCBIfam" id="TIGR01494">
    <property type="entry name" value="ATPase_P-type"/>
    <property type="match status" value="1"/>
</dbReference>
<dbReference type="FunFam" id="2.70.150.10:FF:000020">
    <property type="entry name" value="Copper-exporting P-type ATPase A"/>
    <property type="match status" value="1"/>
</dbReference>